<dbReference type="AlphaFoldDB" id="A0A2Z4FMP8"/>
<reference evidence="2 3" key="1">
    <citation type="submission" date="2018-06" db="EMBL/GenBank/DDBJ databases">
        <title>Lujinxingia sediminis gen. nov. sp. nov., a new facultative anaerobic member of the class Deltaproteobacteria, and proposal of Lujinxingaceae fam. nov.</title>
        <authorList>
            <person name="Guo L.-Y."/>
            <person name="Li C.-M."/>
            <person name="Wang S."/>
            <person name="Du Z.-J."/>
        </authorList>
    </citation>
    <scope>NUCLEOTIDE SEQUENCE [LARGE SCALE GENOMIC DNA]</scope>
    <source>
        <strain evidence="2 3">FA350</strain>
    </source>
</reference>
<evidence type="ECO:0000313" key="3">
    <source>
        <dbReference type="Proteomes" id="UP000249799"/>
    </source>
</evidence>
<keyword evidence="1" id="KW-1133">Transmembrane helix</keyword>
<name>A0A2Z4FMP8_9DELT</name>
<accession>A0A2Z4FMP8</accession>
<feature type="transmembrane region" description="Helical" evidence="1">
    <location>
        <begin position="6"/>
        <end position="29"/>
    </location>
</feature>
<protein>
    <submittedName>
        <fullName evidence="2">Uncharacterized protein</fullName>
    </submittedName>
</protein>
<sequence>MPRIFTMLVATITTACVLLMLMTVTILPIRGHARLLIFRQNIARIAVTMVAVPLTMATADLLNSAFVVTTTRAQRKPRQ</sequence>
<proteinExistence type="predicted"/>
<dbReference type="EMBL" id="CP030032">
    <property type="protein sequence ID" value="AWV90110.1"/>
    <property type="molecule type" value="Genomic_DNA"/>
</dbReference>
<organism evidence="2 3">
    <name type="scientific">Bradymonas sediminis</name>
    <dbReference type="NCBI Taxonomy" id="1548548"/>
    <lineage>
        <taxon>Bacteria</taxon>
        <taxon>Deltaproteobacteria</taxon>
        <taxon>Bradymonadales</taxon>
        <taxon>Bradymonadaceae</taxon>
        <taxon>Bradymonas</taxon>
    </lineage>
</organism>
<dbReference type="Proteomes" id="UP000249799">
    <property type="component" value="Chromosome"/>
</dbReference>
<dbReference type="KEGG" id="bsed:DN745_12515"/>
<keyword evidence="1" id="KW-0812">Transmembrane</keyword>
<evidence type="ECO:0000256" key="1">
    <source>
        <dbReference type="SAM" id="Phobius"/>
    </source>
</evidence>
<dbReference type="PROSITE" id="PS51257">
    <property type="entry name" value="PROKAR_LIPOPROTEIN"/>
    <property type="match status" value="1"/>
</dbReference>
<feature type="transmembrane region" description="Helical" evidence="1">
    <location>
        <begin position="41"/>
        <end position="59"/>
    </location>
</feature>
<evidence type="ECO:0000313" key="2">
    <source>
        <dbReference type="EMBL" id="AWV90110.1"/>
    </source>
</evidence>
<keyword evidence="1" id="KW-0472">Membrane</keyword>
<gene>
    <name evidence="2" type="ORF">DN745_12515</name>
</gene>
<keyword evidence="3" id="KW-1185">Reference proteome</keyword>